<dbReference type="Pfam" id="PF26003">
    <property type="entry name" value="Integrase_N_phage"/>
    <property type="match status" value="1"/>
</dbReference>
<dbReference type="InterPro" id="IPR011010">
    <property type="entry name" value="DNA_brk_join_enz"/>
</dbReference>
<dbReference type="InterPro" id="IPR050090">
    <property type="entry name" value="Tyrosine_recombinase_XerCD"/>
</dbReference>
<dbReference type="InterPro" id="IPR044068">
    <property type="entry name" value="CB"/>
</dbReference>
<evidence type="ECO:0000256" key="2">
    <source>
        <dbReference type="ARBA" id="ARBA00022908"/>
    </source>
</evidence>
<dbReference type="CDD" id="cd01189">
    <property type="entry name" value="INT_ICEBs1_C_like"/>
    <property type="match status" value="1"/>
</dbReference>
<organism evidence="8 9">
    <name type="scientific">Rhodococcus indonesiensis</name>
    <dbReference type="NCBI Taxonomy" id="3055869"/>
    <lineage>
        <taxon>Bacteria</taxon>
        <taxon>Bacillati</taxon>
        <taxon>Actinomycetota</taxon>
        <taxon>Actinomycetes</taxon>
        <taxon>Mycobacteriales</taxon>
        <taxon>Nocardiaceae</taxon>
        <taxon>Rhodococcus</taxon>
    </lineage>
</organism>
<keyword evidence="4" id="KW-0233">DNA recombination</keyword>
<dbReference type="SUPFAM" id="SSF56349">
    <property type="entry name" value="DNA breaking-rejoining enzymes"/>
    <property type="match status" value="1"/>
</dbReference>
<dbReference type="Pfam" id="PF00589">
    <property type="entry name" value="Phage_integrase"/>
    <property type="match status" value="1"/>
</dbReference>
<dbReference type="PANTHER" id="PTHR30349:SF64">
    <property type="entry name" value="PROPHAGE INTEGRASE INTD-RELATED"/>
    <property type="match status" value="1"/>
</dbReference>
<dbReference type="InterPro" id="IPR004107">
    <property type="entry name" value="Integrase_SAM-like_N"/>
</dbReference>
<protein>
    <submittedName>
        <fullName evidence="8">Tyrosine-type recombinase/integrase</fullName>
    </submittedName>
</protein>
<dbReference type="InterPro" id="IPR013762">
    <property type="entry name" value="Integrase-like_cat_sf"/>
</dbReference>
<keyword evidence="9" id="KW-1185">Reference proteome</keyword>
<dbReference type="Gene3D" id="1.10.443.10">
    <property type="entry name" value="Intergrase catalytic core"/>
    <property type="match status" value="1"/>
</dbReference>
<sequence length="375" mass="40759">MAGRKGRRSWGRIRKMRSGRYQAAYIATNGTGPWTAPTTFTAKMDAEAWLAAERRLLETGAWTPPPTRTQDAAGTERDLTVADYVAQWLDEARSRLKASTMDGYGRYAELITGGLGGVALAALTPAQVRTWRSSLDPAFPTRNAGAYGLLRTIMNTAVNDELVEANPCKVRGGAVKHRKHEPVALSPNEIRAVAAAVPVERWRALVLLLGFSGLRYGEAIALRRRDITMTDDEVAVHVRRATVRAGRKWVTDRPKTPAAVRTVPLPRELRDALREHIDAYAEPGADGLVFPAPGGGPAHRQPFANALRKGAEAQGFPTLRIHDLRHSALTNWGRAGATLADLLALGGHTTAALTARYTHAAPERNAALAAKVWRE</sequence>
<dbReference type="PROSITE" id="PS51898">
    <property type="entry name" value="TYR_RECOMBINASE"/>
    <property type="match status" value="1"/>
</dbReference>
<dbReference type="InterPro" id="IPR058717">
    <property type="entry name" value="Phage_L5_Integrase_N"/>
</dbReference>
<dbReference type="Proteomes" id="UP001233164">
    <property type="component" value="Unassembled WGS sequence"/>
</dbReference>
<feature type="domain" description="Tyr recombinase" evidence="6">
    <location>
        <begin position="180"/>
        <end position="370"/>
    </location>
</feature>
<evidence type="ECO:0000259" key="7">
    <source>
        <dbReference type="PROSITE" id="PS51900"/>
    </source>
</evidence>
<dbReference type="Gene3D" id="1.10.150.130">
    <property type="match status" value="1"/>
</dbReference>
<keyword evidence="2" id="KW-0229">DNA integration</keyword>
<dbReference type="InterPro" id="IPR002104">
    <property type="entry name" value="Integrase_catalytic"/>
</dbReference>
<evidence type="ECO:0000313" key="9">
    <source>
        <dbReference type="Proteomes" id="UP001233164"/>
    </source>
</evidence>
<evidence type="ECO:0000313" key="8">
    <source>
        <dbReference type="EMBL" id="MDM7489225.1"/>
    </source>
</evidence>
<dbReference type="PROSITE" id="PS51900">
    <property type="entry name" value="CB"/>
    <property type="match status" value="1"/>
</dbReference>
<evidence type="ECO:0000256" key="1">
    <source>
        <dbReference type="ARBA" id="ARBA00008857"/>
    </source>
</evidence>
<dbReference type="Pfam" id="PF14659">
    <property type="entry name" value="Phage_int_SAM_3"/>
    <property type="match status" value="1"/>
</dbReference>
<evidence type="ECO:0000256" key="4">
    <source>
        <dbReference type="ARBA" id="ARBA00023172"/>
    </source>
</evidence>
<proteinExistence type="inferred from homology"/>
<keyword evidence="3 5" id="KW-0238">DNA-binding</keyword>
<dbReference type="InterPro" id="IPR010998">
    <property type="entry name" value="Integrase_recombinase_N"/>
</dbReference>
<comment type="caution">
    <text evidence="8">The sequence shown here is derived from an EMBL/GenBank/DDBJ whole genome shotgun (WGS) entry which is preliminary data.</text>
</comment>
<accession>A0ABT7RNL1</accession>
<dbReference type="RefSeq" id="WP_289379293.1">
    <property type="nucleotide sequence ID" value="NZ_JAUBOF010000040.1"/>
</dbReference>
<feature type="domain" description="Core-binding (CB)" evidence="7">
    <location>
        <begin position="79"/>
        <end position="158"/>
    </location>
</feature>
<evidence type="ECO:0000256" key="3">
    <source>
        <dbReference type="ARBA" id="ARBA00023125"/>
    </source>
</evidence>
<evidence type="ECO:0000259" key="6">
    <source>
        <dbReference type="PROSITE" id="PS51898"/>
    </source>
</evidence>
<name>A0ABT7RNL1_9NOCA</name>
<evidence type="ECO:0000256" key="5">
    <source>
        <dbReference type="PROSITE-ProRule" id="PRU01248"/>
    </source>
</evidence>
<reference evidence="8 9" key="1">
    <citation type="submission" date="2023-06" db="EMBL/GenBank/DDBJ databases">
        <title>Rhodococcus indonesiensis sp. nov a new member of the Rhodococcus ruber lineage isolated from a sediment of neutral hot spring.</title>
        <authorList>
            <person name="Kusuma A.B."/>
            <person name="Fenylestari G."/>
            <person name="Ammar F."/>
            <person name="Nouioui I."/>
            <person name="Goodfellow M."/>
        </authorList>
    </citation>
    <scope>NUCLEOTIDE SEQUENCE [LARGE SCALE GENOMIC DNA]</scope>
    <source>
        <strain evidence="8 9">CSLK01-03</strain>
    </source>
</reference>
<dbReference type="EMBL" id="JAUBOF010000040">
    <property type="protein sequence ID" value="MDM7489225.1"/>
    <property type="molecule type" value="Genomic_DNA"/>
</dbReference>
<gene>
    <name evidence="8" type="ORF">QT969_13110</name>
</gene>
<dbReference type="PANTHER" id="PTHR30349">
    <property type="entry name" value="PHAGE INTEGRASE-RELATED"/>
    <property type="match status" value="1"/>
</dbReference>
<comment type="similarity">
    <text evidence="1">Belongs to the 'phage' integrase family.</text>
</comment>